<evidence type="ECO:0000256" key="2">
    <source>
        <dbReference type="ARBA" id="ARBA00022679"/>
    </source>
</evidence>
<protein>
    <submittedName>
        <fullName evidence="4">Glycosylase</fullName>
    </submittedName>
</protein>
<dbReference type="EMBL" id="CP009285">
    <property type="protein sequence ID" value="AIQ60508.1"/>
    <property type="molecule type" value="Genomic_DNA"/>
</dbReference>
<dbReference type="InterPro" id="IPR007184">
    <property type="entry name" value="Mannoside_phosphorylase"/>
</dbReference>
<dbReference type="SUPFAM" id="SSF75005">
    <property type="entry name" value="Arabinanase/levansucrase/invertase"/>
    <property type="match status" value="1"/>
</dbReference>
<keyword evidence="5" id="KW-1185">Reference proteome</keyword>
<evidence type="ECO:0000256" key="3">
    <source>
        <dbReference type="ARBA" id="ARBA00024356"/>
    </source>
</evidence>
<evidence type="ECO:0000313" key="5">
    <source>
        <dbReference type="Proteomes" id="UP000029518"/>
    </source>
</evidence>
<dbReference type="AlphaFoldDB" id="A0A089LMW7"/>
<dbReference type="Proteomes" id="UP000029518">
    <property type="component" value="Chromosome"/>
</dbReference>
<dbReference type="Pfam" id="PF04041">
    <property type="entry name" value="Glyco_hydro_130"/>
    <property type="match status" value="1"/>
</dbReference>
<keyword evidence="1" id="KW-0328">Glycosyltransferase</keyword>
<comment type="similarity">
    <text evidence="3">Belongs to the glycosyl hydrolase 130 family.</text>
</comment>
<keyword evidence="2" id="KW-0808">Transferase</keyword>
<evidence type="ECO:0000256" key="1">
    <source>
        <dbReference type="ARBA" id="ARBA00022676"/>
    </source>
</evidence>
<sequence length="337" mass="37545">MAEIIGSALPNIPWQDKPDGIQDVVWRHNANPIVDWNPIPAASRIFNSAVIPYEGGFIGVFRAEHKHGMPNLHLGRSEDGLKWEIEHEAIVWKDEAGEPYQPNYAYDPRVVQIEDMYYIIWCTDFGGAALGLGMTRDFREFVRLENPFIPFNRNGVLFPRTINGKYVLLSRPSDSGHTPFGDIYLSESPDMVHWGHHRKVMSKAAAGWWQDVKIGGGPAPIETSEGWLILYHGVVGTCNGLVYSMGAAILDLDIPSKVLYRTRDYLLTPEKNYEAVGFVPNVVFPCATLQDAATGRIAIYYGAADTYVAVAYTTIQELIPYIKANSALAPGDGIDFR</sequence>
<dbReference type="GO" id="GO:0016757">
    <property type="term" value="F:glycosyltransferase activity"/>
    <property type="evidence" value="ECO:0007669"/>
    <property type="project" value="UniProtKB-KW"/>
</dbReference>
<evidence type="ECO:0000313" key="4">
    <source>
        <dbReference type="EMBL" id="AIQ60508.1"/>
    </source>
</evidence>
<dbReference type="CDD" id="cd08993">
    <property type="entry name" value="GH130"/>
    <property type="match status" value="1"/>
</dbReference>
<dbReference type="PANTHER" id="PTHR34106">
    <property type="entry name" value="GLYCOSIDASE"/>
    <property type="match status" value="1"/>
</dbReference>
<dbReference type="PANTHER" id="PTHR34106:SF1">
    <property type="entry name" value="1,4-BETA-MANNOSYL-N-ACETYLGLUCOSAMINE PHOSPHORYLASE"/>
    <property type="match status" value="1"/>
</dbReference>
<name>A0A089LMW7_PAEBO</name>
<proteinExistence type="inferred from homology"/>
<dbReference type="InterPro" id="IPR023296">
    <property type="entry name" value="Glyco_hydro_beta-prop_sf"/>
</dbReference>
<dbReference type="KEGG" id="pbd:PBOR_28855"/>
<accession>A0A089LMW7</accession>
<reference evidence="4" key="1">
    <citation type="submission" date="2014-08" db="EMBL/GenBank/DDBJ databases">
        <title>Comparative genomics of the Paenibacillus odorifer group.</title>
        <authorList>
            <person name="den Bakker H.C."/>
            <person name="Tsai Y.-C.Y.-C."/>
            <person name="Martin N."/>
            <person name="Korlach J."/>
            <person name="Wiedmann M."/>
        </authorList>
    </citation>
    <scope>NUCLEOTIDE SEQUENCE [LARGE SCALE GENOMIC DNA]</scope>
    <source>
        <strain evidence="4">DSM 13188</strain>
    </source>
</reference>
<gene>
    <name evidence="4" type="ORF">PBOR_28855</name>
</gene>
<dbReference type="HOGENOM" id="CLU_046648_0_0_9"/>
<organism evidence="4 5">
    <name type="scientific">Paenibacillus borealis</name>
    <dbReference type="NCBI Taxonomy" id="160799"/>
    <lineage>
        <taxon>Bacteria</taxon>
        <taxon>Bacillati</taxon>
        <taxon>Bacillota</taxon>
        <taxon>Bacilli</taxon>
        <taxon>Bacillales</taxon>
        <taxon>Paenibacillaceae</taxon>
        <taxon>Paenibacillus</taxon>
    </lineage>
</organism>
<dbReference type="PIRSF" id="PIRSF016202">
    <property type="entry name" value="PH1107"/>
    <property type="match status" value="1"/>
</dbReference>
<dbReference type="Gene3D" id="2.115.10.20">
    <property type="entry name" value="Glycosyl hydrolase domain, family 43"/>
    <property type="match status" value="1"/>
</dbReference>
<dbReference type="OrthoDB" id="9759709at2"/>
<dbReference type="RefSeq" id="WP_042217098.1">
    <property type="nucleotide sequence ID" value="NZ_CP009285.1"/>
</dbReference>